<dbReference type="InterPro" id="IPR014352">
    <property type="entry name" value="FERM/acyl-CoA-bd_prot_sf"/>
</dbReference>
<evidence type="ECO:0000256" key="1">
    <source>
        <dbReference type="ARBA" id="ARBA00005567"/>
    </source>
</evidence>
<dbReference type="PANTHER" id="PTHR23310:SF62">
    <property type="entry name" value="ACYL-COA BINDING PROTEIN 1, ISOFORM A"/>
    <property type="match status" value="1"/>
</dbReference>
<dbReference type="AlphaFoldDB" id="A0A9P6ULB0"/>
<accession>A0A9P6ULB0</accession>
<dbReference type="InterPro" id="IPR035984">
    <property type="entry name" value="Acyl-CoA-binding_sf"/>
</dbReference>
<dbReference type="InterPro" id="IPR000582">
    <property type="entry name" value="Acyl-CoA-binding_protein"/>
</dbReference>
<evidence type="ECO:0000313" key="5">
    <source>
        <dbReference type="Proteomes" id="UP000823405"/>
    </source>
</evidence>
<keyword evidence="5" id="KW-1185">Reference proteome</keyword>
<evidence type="ECO:0000313" key="4">
    <source>
        <dbReference type="EMBL" id="KAG0310064.1"/>
    </source>
</evidence>
<dbReference type="Gene3D" id="1.20.80.10">
    <property type="match status" value="1"/>
</dbReference>
<dbReference type="PANTHER" id="PTHR23310">
    <property type="entry name" value="ACYL-COA-BINDING PROTEIN, ACBP"/>
    <property type="match status" value="1"/>
</dbReference>
<dbReference type="PROSITE" id="PS00880">
    <property type="entry name" value="ACB_1"/>
    <property type="match status" value="1"/>
</dbReference>
<dbReference type="GO" id="GO:0000062">
    <property type="term" value="F:fatty-acyl-CoA binding"/>
    <property type="evidence" value="ECO:0007669"/>
    <property type="project" value="InterPro"/>
</dbReference>
<dbReference type="SUPFAM" id="SSF47027">
    <property type="entry name" value="Acyl-CoA binding protein"/>
    <property type="match status" value="1"/>
</dbReference>
<dbReference type="Proteomes" id="UP000823405">
    <property type="component" value="Unassembled WGS sequence"/>
</dbReference>
<proteinExistence type="inferred from homology"/>
<dbReference type="Pfam" id="PF00887">
    <property type="entry name" value="ACBP"/>
    <property type="match status" value="2"/>
</dbReference>
<dbReference type="PROSITE" id="PS51228">
    <property type="entry name" value="ACB_2"/>
    <property type="match status" value="1"/>
</dbReference>
<protein>
    <recommendedName>
        <fullName evidence="3">ACB domain-containing protein</fullName>
    </recommendedName>
</protein>
<comment type="caution">
    <text evidence="4">The sequence shown here is derived from an EMBL/GenBank/DDBJ whole genome shotgun (WGS) entry which is preliminary data.</text>
</comment>
<dbReference type="InterPro" id="IPR022408">
    <property type="entry name" value="Acyl-CoA-binding_prot_CS"/>
</dbReference>
<gene>
    <name evidence="4" type="ORF">BGZ97_012819</name>
</gene>
<evidence type="ECO:0000259" key="3">
    <source>
        <dbReference type="PROSITE" id="PS51228"/>
    </source>
</evidence>
<comment type="similarity">
    <text evidence="1">Belongs to the ACBP family.</text>
</comment>
<sequence>MPSAEFEAAAIKIKEVTVSPSNDNLLLLYALYKQATVGDNNTSQPSHGACAVLQEYHHRHHYQQQHRSNNMNGTFDFKGKAKWGAWTEKKGLSKEDAEKQYIALVASLAP</sequence>
<dbReference type="PRINTS" id="PR00689">
    <property type="entry name" value="ACOABINDINGP"/>
</dbReference>
<name>A0A9P6ULB0_9FUNG</name>
<dbReference type="OrthoDB" id="346910at2759"/>
<dbReference type="EMBL" id="JAAAIN010000889">
    <property type="protein sequence ID" value="KAG0310064.1"/>
    <property type="molecule type" value="Genomic_DNA"/>
</dbReference>
<dbReference type="GO" id="GO:0006631">
    <property type="term" value="P:fatty acid metabolic process"/>
    <property type="evidence" value="ECO:0007669"/>
    <property type="project" value="TreeGrafter"/>
</dbReference>
<evidence type="ECO:0000256" key="2">
    <source>
        <dbReference type="ARBA" id="ARBA00023121"/>
    </source>
</evidence>
<reference evidence="4" key="1">
    <citation type="journal article" date="2020" name="Fungal Divers.">
        <title>Resolving the Mortierellaceae phylogeny through synthesis of multi-gene phylogenetics and phylogenomics.</title>
        <authorList>
            <person name="Vandepol N."/>
            <person name="Liber J."/>
            <person name="Desiro A."/>
            <person name="Na H."/>
            <person name="Kennedy M."/>
            <person name="Barry K."/>
            <person name="Grigoriev I.V."/>
            <person name="Miller A.N."/>
            <person name="O'Donnell K."/>
            <person name="Stajich J.E."/>
            <person name="Bonito G."/>
        </authorList>
    </citation>
    <scope>NUCLEOTIDE SEQUENCE</scope>
    <source>
        <strain evidence="4">NVP60</strain>
    </source>
</reference>
<feature type="domain" description="ACB" evidence="3">
    <location>
        <begin position="2"/>
        <end position="110"/>
    </location>
</feature>
<keyword evidence="2" id="KW-0446">Lipid-binding</keyword>
<organism evidence="4 5">
    <name type="scientific">Linnemannia gamsii</name>
    <dbReference type="NCBI Taxonomy" id="64522"/>
    <lineage>
        <taxon>Eukaryota</taxon>
        <taxon>Fungi</taxon>
        <taxon>Fungi incertae sedis</taxon>
        <taxon>Mucoromycota</taxon>
        <taxon>Mortierellomycotina</taxon>
        <taxon>Mortierellomycetes</taxon>
        <taxon>Mortierellales</taxon>
        <taxon>Mortierellaceae</taxon>
        <taxon>Linnemannia</taxon>
    </lineage>
</organism>